<name>A0A9K3P712_9STRA</name>
<evidence type="ECO:0000313" key="2">
    <source>
        <dbReference type="EMBL" id="KAG7336673.1"/>
    </source>
</evidence>
<protein>
    <submittedName>
        <fullName evidence="2">Uncharacterized protein</fullName>
    </submittedName>
</protein>
<evidence type="ECO:0000313" key="3">
    <source>
        <dbReference type="Proteomes" id="UP000693970"/>
    </source>
</evidence>
<reference evidence="2" key="1">
    <citation type="journal article" date="2021" name="Sci. Rep.">
        <title>Diploid genomic architecture of Nitzschia inconspicua, an elite biomass production diatom.</title>
        <authorList>
            <person name="Oliver A."/>
            <person name="Podell S."/>
            <person name="Pinowska A."/>
            <person name="Traller J.C."/>
            <person name="Smith S.R."/>
            <person name="McClure R."/>
            <person name="Beliaev A."/>
            <person name="Bohutskyi P."/>
            <person name="Hill E.A."/>
            <person name="Rabines A."/>
            <person name="Zheng H."/>
            <person name="Allen L.Z."/>
            <person name="Kuo A."/>
            <person name="Grigoriev I.V."/>
            <person name="Allen A.E."/>
            <person name="Hazlebeck D."/>
            <person name="Allen E.E."/>
        </authorList>
    </citation>
    <scope>NUCLEOTIDE SEQUENCE</scope>
    <source>
        <strain evidence="2">Hildebrandi</strain>
    </source>
</reference>
<keyword evidence="3" id="KW-1185">Reference proteome</keyword>
<organism evidence="2 3">
    <name type="scientific">Nitzschia inconspicua</name>
    <dbReference type="NCBI Taxonomy" id="303405"/>
    <lineage>
        <taxon>Eukaryota</taxon>
        <taxon>Sar</taxon>
        <taxon>Stramenopiles</taxon>
        <taxon>Ochrophyta</taxon>
        <taxon>Bacillariophyta</taxon>
        <taxon>Bacillariophyceae</taxon>
        <taxon>Bacillariophycidae</taxon>
        <taxon>Bacillariales</taxon>
        <taxon>Bacillariaceae</taxon>
        <taxon>Nitzschia</taxon>
    </lineage>
</organism>
<dbReference type="Proteomes" id="UP000693970">
    <property type="component" value="Unassembled WGS sequence"/>
</dbReference>
<keyword evidence="1" id="KW-0732">Signal</keyword>
<reference evidence="2" key="2">
    <citation type="submission" date="2021-04" db="EMBL/GenBank/DDBJ databases">
        <authorList>
            <person name="Podell S."/>
        </authorList>
    </citation>
    <scope>NUCLEOTIDE SEQUENCE</scope>
    <source>
        <strain evidence="2">Hildebrandi</strain>
    </source>
</reference>
<dbReference type="OrthoDB" id="47284at2759"/>
<proteinExistence type="predicted"/>
<comment type="caution">
    <text evidence="2">The sequence shown here is derived from an EMBL/GenBank/DDBJ whole genome shotgun (WGS) entry which is preliminary data.</text>
</comment>
<dbReference type="AlphaFoldDB" id="A0A9K3P712"/>
<accession>A0A9K3P712</accession>
<gene>
    <name evidence="2" type="ORF">IV203_024626</name>
</gene>
<evidence type="ECO:0000256" key="1">
    <source>
        <dbReference type="SAM" id="SignalP"/>
    </source>
</evidence>
<feature type="chain" id="PRO_5039939168" evidence="1">
    <location>
        <begin position="36"/>
        <end position="161"/>
    </location>
</feature>
<dbReference type="EMBL" id="JAGRRH010000112">
    <property type="protein sequence ID" value="KAG7336673.1"/>
    <property type="molecule type" value="Genomic_DNA"/>
</dbReference>
<sequence>MTTSNTTSLRSRSMTMRIFMALLLFASSLQDVCHGFVQRPAIAAASLKLPSPRASTVTRVAVVDPVVDPNLEAESLTVMAHLALDFSGFVMSPSRSLFRLFAVLGRIFAISADYVVDHSIHTEELMIQLFLISVALKDWLYPAAVTSSSSSSTTTTSETKQ</sequence>
<feature type="signal peptide" evidence="1">
    <location>
        <begin position="1"/>
        <end position="35"/>
    </location>
</feature>